<reference evidence="2" key="1">
    <citation type="journal article" date="2007" name="J. Plant Res.">
        <title>The chloroplast genome from a lycophyte (microphyllophyte), Selaginella uncinata, has a unique inversion, transpositions and many gene losses.</title>
        <authorList>
            <person name="Tsuji S."/>
            <person name="Ueda K."/>
            <person name="Nishiyama T."/>
            <person name="Hasebe M."/>
            <person name="Yoshikawa S."/>
            <person name="Konagaya A."/>
            <person name="Nishiuchi T."/>
            <person name="Yamaguchi K."/>
        </authorList>
    </citation>
    <scope>NUCLEOTIDE SEQUENCE</scope>
</reference>
<accession>Q2WGB9</accession>
<geneLocation type="chloroplast" evidence="2"/>
<evidence type="ECO:0000313" key="2">
    <source>
        <dbReference type="EMBL" id="BAE53389.1"/>
    </source>
</evidence>
<protein>
    <submittedName>
        <fullName evidence="2">Uncharacterized protein</fullName>
    </submittedName>
</protein>
<evidence type="ECO:0000256" key="1">
    <source>
        <dbReference type="SAM" id="MobiDB-lite"/>
    </source>
</evidence>
<gene>
    <name evidence="2" type="primary">ORF87</name>
</gene>
<feature type="region of interest" description="Disordered" evidence="1">
    <location>
        <begin position="28"/>
        <end position="49"/>
    </location>
</feature>
<proteinExistence type="predicted"/>
<keyword evidence="2" id="KW-0150">Chloroplast</keyword>
<dbReference type="AlphaFoldDB" id="Q2WGB9"/>
<sequence length="87" mass="9613">MKTNLHPVRQTVAGTRDVRATIDLERTGRARTGRSGAGGKSSGVSGRIHHSTWENRRDYAYSIEWNQRNIVLTVSHQLPRGSEGTGV</sequence>
<dbReference type="EMBL" id="AB197035">
    <property type="protein sequence ID" value="BAE53389.1"/>
    <property type="molecule type" value="Genomic_DNA"/>
</dbReference>
<organism evidence="2">
    <name type="scientific">Selaginella uncinata</name>
    <name type="common">Blue spike-moss</name>
    <name type="synonym">Lycopodium uncinatum</name>
    <dbReference type="NCBI Taxonomy" id="307165"/>
    <lineage>
        <taxon>Eukaryota</taxon>
        <taxon>Viridiplantae</taxon>
        <taxon>Streptophyta</taxon>
        <taxon>Embryophyta</taxon>
        <taxon>Tracheophyta</taxon>
        <taxon>Lycopodiopsida</taxon>
        <taxon>Selaginellales</taxon>
        <taxon>Selaginellaceae</taxon>
        <taxon>Selaginella</taxon>
    </lineage>
</organism>
<keyword evidence="2" id="KW-0934">Plastid</keyword>
<name>Q2WGB9_SELUN</name>